<evidence type="ECO:0000313" key="1">
    <source>
        <dbReference type="EMBL" id="AHH18487.1"/>
    </source>
</evidence>
<gene>
    <name evidence="1" type="ORF">NONO_c37000</name>
</gene>
<dbReference type="EMBL" id="CP006850">
    <property type="protein sequence ID" value="AHH18487.1"/>
    <property type="molecule type" value="Genomic_DNA"/>
</dbReference>
<reference evidence="1 2" key="1">
    <citation type="journal article" date="2014" name="Appl. Environ. Microbiol.">
        <title>Insights into the Microbial Degradation of Rubber and Gutta-Percha by Analysis of the Complete Genome of Nocardia nova SH22a.</title>
        <authorList>
            <person name="Luo Q."/>
            <person name="Hiessl S."/>
            <person name="Poehlein A."/>
            <person name="Daniel R."/>
            <person name="Steinbuchel A."/>
        </authorList>
    </citation>
    <scope>NUCLEOTIDE SEQUENCE [LARGE SCALE GENOMIC DNA]</scope>
    <source>
        <strain evidence="1">SH22a</strain>
    </source>
</reference>
<organism evidence="1 2">
    <name type="scientific">Nocardia nova SH22a</name>
    <dbReference type="NCBI Taxonomy" id="1415166"/>
    <lineage>
        <taxon>Bacteria</taxon>
        <taxon>Bacillati</taxon>
        <taxon>Actinomycetota</taxon>
        <taxon>Actinomycetes</taxon>
        <taxon>Mycobacteriales</taxon>
        <taxon>Nocardiaceae</taxon>
        <taxon>Nocardia</taxon>
    </lineage>
</organism>
<evidence type="ECO:0000313" key="2">
    <source>
        <dbReference type="Proteomes" id="UP000019150"/>
    </source>
</evidence>
<dbReference type="AlphaFoldDB" id="W5TH16"/>
<dbReference type="Proteomes" id="UP000019150">
    <property type="component" value="Chromosome"/>
</dbReference>
<proteinExistence type="predicted"/>
<dbReference type="PATRIC" id="fig|1415166.3.peg.3796"/>
<dbReference type="HOGENOM" id="CLU_2343883_0_0_11"/>
<protein>
    <submittedName>
        <fullName evidence="1">Uncharacterized protein</fullName>
    </submittedName>
</protein>
<dbReference type="eggNOG" id="ENOG5032BQW">
    <property type="taxonomic scope" value="Bacteria"/>
</dbReference>
<name>W5TH16_9NOCA</name>
<accession>W5TH16</accession>
<dbReference type="KEGG" id="nno:NONO_c37000"/>
<dbReference type="STRING" id="1415166.NONO_c37000"/>
<sequence>MQIYLGTITVANTRATYAAALERMVADFGADTDVALLDSEPDRVSGRFTYVWGAKSAKTFNIRLTALGSAERMTPQVGIRCLLIVSVREVQGVESVG</sequence>
<keyword evidence="2" id="KW-1185">Reference proteome</keyword>